<dbReference type="PANTHER" id="PTHR48475:SF1">
    <property type="entry name" value="RNASE H TYPE-1 DOMAIN-CONTAINING PROTEIN"/>
    <property type="match status" value="1"/>
</dbReference>
<dbReference type="GO" id="GO:0015074">
    <property type="term" value="P:DNA integration"/>
    <property type="evidence" value="ECO:0007669"/>
    <property type="project" value="InterPro"/>
</dbReference>
<dbReference type="InterPro" id="IPR036397">
    <property type="entry name" value="RNaseH_sf"/>
</dbReference>
<dbReference type="AlphaFoldDB" id="A0A2G2XGB3"/>
<dbReference type="InterPro" id="IPR001584">
    <property type="entry name" value="Integrase_cat-core"/>
</dbReference>
<feature type="domain" description="Integrase catalytic" evidence="1">
    <location>
        <begin position="99"/>
        <end position="205"/>
    </location>
</feature>
<proteinExistence type="predicted"/>
<dbReference type="GO" id="GO:0003676">
    <property type="term" value="F:nucleic acid binding"/>
    <property type="evidence" value="ECO:0007669"/>
    <property type="project" value="InterPro"/>
</dbReference>
<reference evidence="3" key="2">
    <citation type="journal article" date="2017" name="J. Anim. Genet.">
        <title>Multiple reference genome sequences of hot pepper reveal the massive evolution of plant disease resistance genes by retroduplication.</title>
        <authorList>
            <person name="Kim S."/>
            <person name="Park J."/>
            <person name="Yeom S.-I."/>
            <person name="Kim Y.-M."/>
            <person name="Seo E."/>
            <person name="Kim K.-T."/>
            <person name="Kim M.-S."/>
            <person name="Lee J.M."/>
            <person name="Cheong K."/>
            <person name="Shin H.-S."/>
            <person name="Kim S.-B."/>
            <person name="Han K."/>
            <person name="Lee J."/>
            <person name="Park M."/>
            <person name="Lee H.-A."/>
            <person name="Lee H.-Y."/>
            <person name="Lee Y."/>
            <person name="Oh S."/>
            <person name="Lee J.H."/>
            <person name="Choi E."/>
            <person name="Choi E."/>
            <person name="Lee S.E."/>
            <person name="Jeon J."/>
            <person name="Kim H."/>
            <person name="Choi G."/>
            <person name="Song H."/>
            <person name="Lee J."/>
            <person name="Lee S.-C."/>
            <person name="Kwon J.-K."/>
            <person name="Lee H.-Y."/>
            <person name="Koo N."/>
            <person name="Hong Y."/>
            <person name="Kim R.W."/>
            <person name="Kang W.-H."/>
            <person name="Huh J.H."/>
            <person name="Kang B.-C."/>
            <person name="Yang T.-J."/>
            <person name="Lee Y.-H."/>
            <person name="Bennetzen J.L."/>
            <person name="Choi D."/>
        </authorList>
    </citation>
    <scope>NUCLEOTIDE SEQUENCE [LARGE SCALE GENOMIC DNA]</scope>
    <source>
        <strain evidence="3">cv. PBC81</strain>
    </source>
</reference>
<evidence type="ECO:0000313" key="2">
    <source>
        <dbReference type="EMBL" id="PHT56532.1"/>
    </source>
</evidence>
<dbReference type="STRING" id="33114.A0A2G2XGB3"/>
<dbReference type="PANTHER" id="PTHR48475">
    <property type="entry name" value="RIBONUCLEASE H"/>
    <property type="match status" value="1"/>
</dbReference>
<dbReference type="Gene3D" id="3.30.420.10">
    <property type="entry name" value="Ribonuclease H-like superfamily/Ribonuclease H"/>
    <property type="match status" value="1"/>
</dbReference>
<reference evidence="2 3" key="1">
    <citation type="journal article" date="2017" name="Genome Biol.">
        <title>New reference genome sequences of hot pepper reveal the massive evolution of plant disease-resistance genes by retroduplication.</title>
        <authorList>
            <person name="Kim S."/>
            <person name="Park J."/>
            <person name="Yeom S.I."/>
            <person name="Kim Y.M."/>
            <person name="Seo E."/>
            <person name="Kim K.T."/>
            <person name="Kim M.S."/>
            <person name="Lee J.M."/>
            <person name="Cheong K."/>
            <person name="Shin H.S."/>
            <person name="Kim S.B."/>
            <person name="Han K."/>
            <person name="Lee J."/>
            <person name="Park M."/>
            <person name="Lee H.A."/>
            <person name="Lee H.Y."/>
            <person name="Lee Y."/>
            <person name="Oh S."/>
            <person name="Lee J.H."/>
            <person name="Choi E."/>
            <person name="Choi E."/>
            <person name="Lee S.E."/>
            <person name="Jeon J."/>
            <person name="Kim H."/>
            <person name="Choi G."/>
            <person name="Song H."/>
            <person name="Lee J."/>
            <person name="Lee S.C."/>
            <person name="Kwon J.K."/>
            <person name="Lee H.Y."/>
            <person name="Koo N."/>
            <person name="Hong Y."/>
            <person name="Kim R.W."/>
            <person name="Kang W.H."/>
            <person name="Huh J.H."/>
            <person name="Kang B.C."/>
            <person name="Yang T.J."/>
            <person name="Lee Y.H."/>
            <person name="Bennetzen J.L."/>
            <person name="Choi D."/>
        </authorList>
    </citation>
    <scope>NUCLEOTIDE SEQUENCE [LARGE SCALE GENOMIC DNA]</scope>
    <source>
        <strain evidence="3">cv. PBC81</strain>
    </source>
</reference>
<organism evidence="2 3">
    <name type="scientific">Capsicum baccatum</name>
    <name type="common">Peruvian pepper</name>
    <dbReference type="NCBI Taxonomy" id="33114"/>
    <lineage>
        <taxon>Eukaryota</taxon>
        <taxon>Viridiplantae</taxon>
        <taxon>Streptophyta</taxon>
        <taxon>Embryophyta</taxon>
        <taxon>Tracheophyta</taxon>
        <taxon>Spermatophyta</taxon>
        <taxon>Magnoliopsida</taxon>
        <taxon>eudicotyledons</taxon>
        <taxon>Gunneridae</taxon>
        <taxon>Pentapetalae</taxon>
        <taxon>asterids</taxon>
        <taxon>lamiids</taxon>
        <taxon>Solanales</taxon>
        <taxon>Solanaceae</taxon>
        <taxon>Solanoideae</taxon>
        <taxon>Capsiceae</taxon>
        <taxon>Capsicum</taxon>
    </lineage>
</organism>
<sequence length="217" mass="25030">MGSPIRFRENEFPSKTNENHPTMYEIVQFIRRFAGLIHWDEPTHSFLEALRFSSSYHYVEYVKKGRIELNLSWFESDLAWGMDVIGPIEPKVPNGHRFILVAIDYFRKFGIQKMIITNNTGNINSHLMQEVCQQFKIAHRNSTPDHLKANGTVEAANNNIKKILRKMVQGSRQWHEKLSFALLGYQTTVLTLIGATPYLLVYRTEPVIPAAVEIPSL</sequence>
<dbReference type="OrthoDB" id="1294617at2759"/>
<dbReference type="Proteomes" id="UP000224567">
    <property type="component" value="Unassembled WGS sequence"/>
</dbReference>
<name>A0A2G2XGB3_CAPBA</name>
<dbReference type="EMBL" id="MLFT02000002">
    <property type="protein sequence ID" value="PHT56532.1"/>
    <property type="molecule type" value="Genomic_DNA"/>
</dbReference>
<dbReference type="PROSITE" id="PS50994">
    <property type="entry name" value="INTEGRASE"/>
    <property type="match status" value="1"/>
</dbReference>
<comment type="caution">
    <text evidence="2">The sequence shown here is derived from an EMBL/GenBank/DDBJ whole genome shotgun (WGS) entry which is preliminary data.</text>
</comment>
<evidence type="ECO:0000259" key="1">
    <source>
        <dbReference type="PROSITE" id="PS50994"/>
    </source>
</evidence>
<gene>
    <name evidence="2" type="ORF">CQW23_05018</name>
</gene>
<evidence type="ECO:0000313" key="3">
    <source>
        <dbReference type="Proteomes" id="UP000224567"/>
    </source>
</evidence>
<protein>
    <recommendedName>
        <fullName evidence="1">Integrase catalytic domain-containing protein</fullName>
    </recommendedName>
</protein>
<accession>A0A2G2XGB3</accession>
<keyword evidence="3" id="KW-1185">Reference proteome</keyword>
<dbReference type="SUPFAM" id="SSF53098">
    <property type="entry name" value="Ribonuclease H-like"/>
    <property type="match status" value="1"/>
</dbReference>
<dbReference type="InterPro" id="IPR012337">
    <property type="entry name" value="RNaseH-like_sf"/>
</dbReference>